<dbReference type="InterPro" id="IPR018517">
    <property type="entry name" value="tRNA_hU_synthase_CS"/>
</dbReference>
<feature type="domain" description="DUS-like FMN-binding" evidence="17">
    <location>
        <begin position="11"/>
        <end position="232"/>
    </location>
</feature>
<name>R0MMB5_NOSB1</name>
<evidence type="ECO:0000256" key="3">
    <source>
        <dbReference type="ARBA" id="ARBA00022643"/>
    </source>
</evidence>
<keyword evidence="7" id="KW-0560">Oxidoreductase</keyword>
<accession>R0MMB5</accession>
<dbReference type="EMBL" id="KB908952">
    <property type="protein sequence ID" value="EOB13983.1"/>
    <property type="molecule type" value="Genomic_DNA"/>
</dbReference>
<comment type="similarity">
    <text evidence="9">Belongs to the Dus family. Dus1 subfamily.</text>
</comment>
<comment type="catalytic activity">
    <reaction evidence="14">
        <text>5,6-dihydrouridine(16) in tRNA + NAD(+) = uridine(16) in tRNA + NADH + H(+)</text>
        <dbReference type="Rhea" id="RHEA:53380"/>
        <dbReference type="Rhea" id="RHEA-COMP:13543"/>
        <dbReference type="Rhea" id="RHEA-COMP:13544"/>
        <dbReference type="ChEBI" id="CHEBI:15378"/>
        <dbReference type="ChEBI" id="CHEBI:57540"/>
        <dbReference type="ChEBI" id="CHEBI:57945"/>
        <dbReference type="ChEBI" id="CHEBI:65315"/>
        <dbReference type="ChEBI" id="CHEBI:74443"/>
        <dbReference type="EC" id="1.3.1.88"/>
    </reaction>
    <physiologicalReaction direction="right-to-left" evidence="14">
        <dbReference type="Rhea" id="RHEA:53382"/>
    </physiologicalReaction>
</comment>
<organism evidence="18 19">
    <name type="scientific">Nosema bombycis (strain CQ1 / CVCC 102059)</name>
    <name type="common">Microsporidian parasite</name>
    <name type="synonym">Pebrine of silkworm</name>
    <dbReference type="NCBI Taxonomy" id="578461"/>
    <lineage>
        <taxon>Eukaryota</taxon>
        <taxon>Fungi</taxon>
        <taxon>Fungi incertae sedis</taxon>
        <taxon>Microsporidia</taxon>
        <taxon>Nosematidae</taxon>
        <taxon>Nosema</taxon>
    </lineage>
</organism>
<evidence type="ECO:0000256" key="11">
    <source>
        <dbReference type="ARBA" id="ARBA00047287"/>
    </source>
</evidence>
<evidence type="ECO:0000256" key="7">
    <source>
        <dbReference type="ARBA" id="ARBA00023002"/>
    </source>
</evidence>
<evidence type="ECO:0000256" key="2">
    <source>
        <dbReference type="ARBA" id="ARBA00022630"/>
    </source>
</evidence>
<dbReference type="CDD" id="cd02801">
    <property type="entry name" value="DUS_like_FMN"/>
    <property type="match status" value="1"/>
</dbReference>
<keyword evidence="8" id="KW-0520">NAD</keyword>
<dbReference type="OMA" id="NPCLFAN"/>
<evidence type="ECO:0000256" key="1">
    <source>
        <dbReference type="ARBA" id="ARBA00001917"/>
    </source>
</evidence>
<evidence type="ECO:0000313" key="18">
    <source>
        <dbReference type="EMBL" id="EOB13983.1"/>
    </source>
</evidence>
<reference evidence="18 19" key="1">
    <citation type="journal article" date="2013" name="BMC Genomics">
        <title>Comparative genomics of parasitic silkworm microsporidia reveal an association between genome expansion and host adaptation.</title>
        <authorList>
            <person name="Pan G."/>
            <person name="Xu J."/>
            <person name="Li T."/>
            <person name="Xia Q."/>
            <person name="Liu S.L."/>
            <person name="Zhang G."/>
            <person name="Li S."/>
            <person name="Li C."/>
            <person name="Liu H."/>
            <person name="Yang L."/>
            <person name="Liu T."/>
            <person name="Zhang X."/>
            <person name="Wu Z."/>
            <person name="Fan W."/>
            <person name="Dang X."/>
            <person name="Xiang H."/>
            <person name="Tao M."/>
            <person name="Li Y."/>
            <person name="Hu J."/>
            <person name="Li Z."/>
            <person name="Lin L."/>
            <person name="Luo J."/>
            <person name="Geng L."/>
            <person name="Wang L."/>
            <person name="Long M."/>
            <person name="Wan Y."/>
            <person name="He N."/>
            <person name="Zhang Z."/>
            <person name="Lu C."/>
            <person name="Keeling P.J."/>
            <person name="Wang J."/>
            <person name="Xiang Z."/>
            <person name="Zhou Z."/>
        </authorList>
    </citation>
    <scope>NUCLEOTIDE SEQUENCE [LARGE SCALE GENOMIC DNA]</scope>
    <source>
        <strain evidence="19">CQ1 / CVCC 102059</strain>
    </source>
</reference>
<dbReference type="PANTHER" id="PTHR11082:SF5">
    <property type="entry name" value="TRNA-DIHYDROURIDINE(16_17) SYNTHASE [NAD(P)(+)]-LIKE"/>
    <property type="match status" value="1"/>
</dbReference>
<dbReference type="PROSITE" id="PS01136">
    <property type="entry name" value="UPF0034"/>
    <property type="match status" value="1"/>
</dbReference>
<comment type="catalytic activity">
    <reaction evidence="13">
        <text>a 5,6-dihydrouridine in mRNA + NAD(+) = a uridine in mRNA + NADH + H(+)</text>
        <dbReference type="Rhea" id="RHEA:69851"/>
        <dbReference type="Rhea" id="RHEA-COMP:14658"/>
        <dbReference type="Rhea" id="RHEA-COMP:17789"/>
        <dbReference type="ChEBI" id="CHEBI:15378"/>
        <dbReference type="ChEBI" id="CHEBI:57540"/>
        <dbReference type="ChEBI" id="CHEBI:57945"/>
        <dbReference type="ChEBI" id="CHEBI:65315"/>
        <dbReference type="ChEBI" id="CHEBI:74443"/>
    </reaction>
    <physiologicalReaction direction="right-to-left" evidence="13">
        <dbReference type="Rhea" id="RHEA:69853"/>
    </physiologicalReaction>
</comment>
<dbReference type="Gene3D" id="3.20.20.70">
    <property type="entry name" value="Aldolase class I"/>
    <property type="match status" value="1"/>
</dbReference>
<evidence type="ECO:0000313" key="19">
    <source>
        <dbReference type="Proteomes" id="UP000016927"/>
    </source>
</evidence>
<keyword evidence="6" id="KW-0521">NADP</keyword>
<dbReference type="SUPFAM" id="SSF51395">
    <property type="entry name" value="FMN-linked oxidoreductases"/>
    <property type="match status" value="1"/>
</dbReference>
<dbReference type="PANTHER" id="PTHR11082">
    <property type="entry name" value="TRNA-DIHYDROURIDINE SYNTHASE"/>
    <property type="match status" value="1"/>
</dbReference>
<comment type="catalytic activity">
    <reaction evidence="12">
        <text>5,6-dihydrouridine(16) in tRNA + NADP(+) = uridine(16) in tRNA + NADPH + H(+)</text>
        <dbReference type="Rhea" id="RHEA:53376"/>
        <dbReference type="Rhea" id="RHEA-COMP:13543"/>
        <dbReference type="Rhea" id="RHEA-COMP:13544"/>
        <dbReference type="ChEBI" id="CHEBI:15378"/>
        <dbReference type="ChEBI" id="CHEBI:57783"/>
        <dbReference type="ChEBI" id="CHEBI:58349"/>
        <dbReference type="ChEBI" id="CHEBI:65315"/>
        <dbReference type="ChEBI" id="CHEBI:74443"/>
        <dbReference type="EC" id="1.3.1.88"/>
    </reaction>
    <physiologicalReaction direction="right-to-left" evidence="12">
        <dbReference type="Rhea" id="RHEA:53378"/>
    </physiologicalReaction>
</comment>
<keyword evidence="3" id="KW-0288">FMN</keyword>
<evidence type="ECO:0000256" key="4">
    <source>
        <dbReference type="ARBA" id="ARBA00022664"/>
    </source>
</evidence>
<dbReference type="OrthoDB" id="272303at2759"/>
<keyword evidence="2" id="KW-0285">Flavoprotein</keyword>
<evidence type="ECO:0000256" key="14">
    <source>
        <dbReference type="ARBA" id="ARBA00048934"/>
    </source>
</evidence>
<keyword evidence="5" id="KW-0819">tRNA processing</keyword>
<dbReference type="GO" id="GO:0050660">
    <property type="term" value="F:flavin adenine dinucleotide binding"/>
    <property type="evidence" value="ECO:0007669"/>
    <property type="project" value="InterPro"/>
</dbReference>
<dbReference type="Proteomes" id="UP000016927">
    <property type="component" value="Unassembled WGS sequence"/>
</dbReference>
<evidence type="ECO:0000256" key="8">
    <source>
        <dbReference type="ARBA" id="ARBA00023027"/>
    </source>
</evidence>
<comment type="catalytic activity">
    <reaction evidence="16">
        <text>5,6-dihydrouridine(17) in tRNA + NADP(+) = uridine(17) in tRNA + NADPH + H(+)</text>
        <dbReference type="Rhea" id="RHEA:53368"/>
        <dbReference type="Rhea" id="RHEA-COMP:13541"/>
        <dbReference type="Rhea" id="RHEA-COMP:13542"/>
        <dbReference type="ChEBI" id="CHEBI:15378"/>
        <dbReference type="ChEBI" id="CHEBI:57783"/>
        <dbReference type="ChEBI" id="CHEBI:58349"/>
        <dbReference type="ChEBI" id="CHEBI:65315"/>
        <dbReference type="ChEBI" id="CHEBI:74443"/>
        <dbReference type="EC" id="1.3.1.88"/>
    </reaction>
    <physiologicalReaction direction="right-to-left" evidence="16">
        <dbReference type="Rhea" id="RHEA:53370"/>
    </physiologicalReaction>
</comment>
<keyword evidence="19" id="KW-1185">Reference proteome</keyword>
<dbReference type="AlphaFoldDB" id="R0MMB5"/>
<dbReference type="STRING" id="578461.R0MMB5"/>
<proteinExistence type="inferred from homology"/>
<evidence type="ECO:0000256" key="13">
    <source>
        <dbReference type="ARBA" id="ARBA00048342"/>
    </source>
</evidence>
<dbReference type="GO" id="GO:0017150">
    <property type="term" value="F:tRNA dihydrouridine synthase activity"/>
    <property type="evidence" value="ECO:0007669"/>
    <property type="project" value="InterPro"/>
</dbReference>
<evidence type="ECO:0000256" key="10">
    <source>
        <dbReference type="ARBA" id="ARBA00038890"/>
    </source>
</evidence>
<evidence type="ECO:0000256" key="5">
    <source>
        <dbReference type="ARBA" id="ARBA00022694"/>
    </source>
</evidence>
<evidence type="ECO:0000256" key="12">
    <source>
        <dbReference type="ARBA" id="ARBA00047652"/>
    </source>
</evidence>
<comment type="catalytic activity">
    <reaction evidence="15">
        <text>a 5,6-dihydrouridine in mRNA + NADP(+) = a uridine in mRNA + NADPH + H(+)</text>
        <dbReference type="Rhea" id="RHEA:69855"/>
        <dbReference type="Rhea" id="RHEA-COMP:14658"/>
        <dbReference type="Rhea" id="RHEA-COMP:17789"/>
        <dbReference type="ChEBI" id="CHEBI:15378"/>
        <dbReference type="ChEBI" id="CHEBI:57783"/>
        <dbReference type="ChEBI" id="CHEBI:58349"/>
        <dbReference type="ChEBI" id="CHEBI:65315"/>
        <dbReference type="ChEBI" id="CHEBI:74443"/>
    </reaction>
    <physiologicalReaction direction="right-to-left" evidence="15">
        <dbReference type="Rhea" id="RHEA:69857"/>
    </physiologicalReaction>
</comment>
<dbReference type="GO" id="GO:0006397">
    <property type="term" value="P:mRNA processing"/>
    <property type="evidence" value="ECO:0007669"/>
    <property type="project" value="UniProtKB-KW"/>
</dbReference>
<dbReference type="InterPro" id="IPR035587">
    <property type="entry name" value="DUS-like_FMN-bd"/>
</dbReference>
<gene>
    <name evidence="18" type="primary">DUS1L</name>
    <name evidence="18" type="ORF">NBO_44g0001</name>
</gene>
<sequence length="236" mass="27146">MKENIKKPYYILAPMVGNSELAWRTLARRYGATICYTEMVHCEAFLRSKKNPVKNNWYSTNKEDRPLVIQVCGNNPQIMLEACLILQEECDAIDINFGCPQEVAKRGKYGSWLQDDWSLIEDIVKTLSSNLKVPVFCKIRVFKCMEMTVSYAKMIENAGCKLLPVHGRTREQKGIKSGLASWEHIRRIKENLKIPVVSNGNILYHSDLEKCLDFTKCDGVMVAETHLYNPVNLYKF</sequence>
<dbReference type="HOGENOM" id="CLU_013299_5_0_1"/>
<protein>
    <recommendedName>
        <fullName evidence="10">tRNA-dihydrouridine(16/17) synthase [NAD(P)(+)]</fullName>
        <ecNumber evidence="10">1.3.1.88</ecNumber>
    </recommendedName>
</protein>
<dbReference type="VEuPathDB" id="MicrosporidiaDB:NBO_44g0001"/>
<dbReference type="Pfam" id="PF01207">
    <property type="entry name" value="Dus"/>
    <property type="match status" value="1"/>
</dbReference>
<comment type="catalytic activity">
    <reaction evidence="11">
        <text>5,6-dihydrouridine(17) in tRNA + NAD(+) = uridine(17) in tRNA + NADH + H(+)</text>
        <dbReference type="Rhea" id="RHEA:53372"/>
        <dbReference type="Rhea" id="RHEA-COMP:13541"/>
        <dbReference type="Rhea" id="RHEA-COMP:13542"/>
        <dbReference type="ChEBI" id="CHEBI:15378"/>
        <dbReference type="ChEBI" id="CHEBI:57540"/>
        <dbReference type="ChEBI" id="CHEBI:57945"/>
        <dbReference type="ChEBI" id="CHEBI:65315"/>
        <dbReference type="ChEBI" id="CHEBI:74443"/>
        <dbReference type="EC" id="1.3.1.88"/>
    </reaction>
    <physiologicalReaction direction="right-to-left" evidence="11">
        <dbReference type="Rhea" id="RHEA:53374"/>
    </physiologicalReaction>
</comment>
<evidence type="ECO:0000256" key="16">
    <source>
        <dbReference type="ARBA" id="ARBA00049467"/>
    </source>
</evidence>
<evidence type="ECO:0000256" key="9">
    <source>
        <dbReference type="ARBA" id="ARBA00038313"/>
    </source>
</evidence>
<dbReference type="InterPro" id="IPR013785">
    <property type="entry name" value="Aldolase_TIM"/>
</dbReference>
<comment type="cofactor">
    <cofactor evidence="1">
        <name>FMN</name>
        <dbReference type="ChEBI" id="CHEBI:58210"/>
    </cofactor>
</comment>
<dbReference type="EC" id="1.3.1.88" evidence="10"/>
<evidence type="ECO:0000256" key="6">
    <source>
        <dbReference type="ARBA" id="ARBA00022857"/>
    </source>
</evidence>
<keyword evidence="4" id="KW-0507">mRNA processing</keyword>
<evidence type="ECO:0000256" key="15">
    <source>
        <dbReference type="ARBA" id="ARBA00049447"/>
    </source>
</evidence>
<evidence type="ECO:0000259" key="17">
    <source>
        <dbReference type="Pfam" id="PF01207"/>
    </source>
</evidence>